<keyword evidence="8 18" id="KW-0378">Hydrolase</keyword>
<evidence type="ECO:0000256" key="5">
    <source>
        <dbReference type="ARBA" id="ARBA00018097"/>
    </source>
</evidence>
<evidence type="ECO:0000256" key="7">
    <source>
        <dbReference type="ARBA" id="ARBA00022729"/>
    </source>
</evidence>
<comment type="catalytic activity">
    <reaction evidence="14">
        <text>1D-myo-inositol hexakisphosphate + H2O = 1D-myo-inositol 1,2,4,5,6-pentakisphosphate + phosphate</text>
        <dbReference type="Rhea" id="RHEA:16989"/>
        <dbReference type="ChEBI" id="CHEBI:15377"/>
        <dbReference type="ChEBI" id="CHEBI:43474"/>
        <dbReference type="ChEBI" id="CHEBI:57798"/>
        <dbReference type="ChEBI" id="CHEBI:58130"/>
        <dbReference type="EC" id="3.1.3.62"/>
    </reaction>
    <physiologicalReaction direction="left-to-right" evidence="14">
        <dbReference type="Rhea" id="RHEA:16990"/>
    </physiologicalReaction>
</comment>
<keyword evidence="7 17" id="KW-0732">Signal</keyword>
<comment type="caution">
    <text evidence="18">The sequence shown here is derived from an EMBL/GenBank/DDBJ whole genome shotgun (WGS) entry which is preliminary data.</text>
</comment>
<keyword evidence="16" id="KW-1015">Disulfide bond</keyword>
<gene>
    <name evidence="18" type="ORF">MEDL_44895</name>
</gene>
<protein>
    <recommendedName>
        <fullName evidence="5">Multiple inositol polyphosphate phosphatase 1</fullName>
        <ecNumber evidence="4">3.1.3.62</ecNumber>
        <ecNumber evidence="3">3.1.3.80</ecNumber>
    </recommendedName>
    <alternativeName>
        <fullName evidence="11">2,3-bisphosphoglycerate 3-phosphatase</fullName>
    </alternativeName>
</protein>
<name>A0A8S3TKW7_MYTED</name>
<accession>A0A8S3TKW7</accession>
<evidence type="ECO:0000256" key="15">
    <source>
        <dbReference type="ARBA" id="ARBA00043832"/>
    </source>
</evidence>
<keyword evidence="19" id="KW-1185">Reference proteome</keyword>
<dbReference type="Gene3D" id="3.40.50.1240">
    <property type="entry name" value="Phosphoglycerate mutase-like"/>
    <property type="match status" value="1"/>
</dbReference>
<dbReference type="CDD" id="cd07061">
    <property type="entry name" value="HP_HAP_like"/>
    <property type="match status" value="1"/>
</dbReference>
<dbReference type="PANTHER" id="PTHR20963:SF8">
    <property type="entry name" value="MULTIPLE INOSITOL POLYPHOSPHATE PHOSPHATASE 1"/>
    <property type="match status" value="1"/>
</dbReference>
<evidence type="ECO:0000256" key="13">
    <source>
        <dbReference type="ARBA" id="ARBA00043671"/>
    </source>
</evidence>
<dbReference type="InterPro" id="IPR016274">
    <property type="entry name" value="Histidine_acid_Pase_euk"/>
</dbReference>
<dbReference type="EC" id="3.1.3.62" evidence="4"/>
<evidence type="ECO:0000256" key="8">
    <source>
        <dbReference type="ARBA" id="ARBA00022801"/>
    </source>
</evidence>
<dbReference type="GO" id="GO:0052745">
    <property type="term" value="F:inositol phosphate phosphatase activity"/>
    <property type="evidence" value="ECO:0007669"/>
    <property type="project" value="TreeGrafter"/>
</dbReference>
<evidence type="ECO:0000313" key="19">
    <source>
        <dbReference type="Proteomes" id="UP000683360"/>
    </source>
</evidence>
<evidence type="ECO:0000256" key="1">
    <source>
        <dbReference type="ARBA" id="ARBA00004236"/>
    </source>
</evidence>
<feature type="chain" id="PRO_5035725835" description="Multiple inositol polyphosphate phosphatase 1" evidence="17">
    <location>
        <begin position="19"/>
        <end position="442"/>
    </location>
</feature>
<evidence type="ECO:0000256" key="12">
    <source>
        <dbReference type="ARBA" id="ARBA00043668"/>
    </source>
</evidence>
<dbReference type="InterPro" id="IPR029033">
    <property type="entry name" value="His_PPase_superfam"/>
</dbReference>
<dbReference type="PIRSF" id="PIRSF000894">
    <property type="entry name" value="Acid_phosphatase"/>
    <property type="match status" value="1"/>
</dbReference>
<evidence type="ECO:0000256" key="11">
    <source>
        <dbReference type="ARBA" id="ARBA00031642"/>
    </source>
</evidence>
<evidence type="ECO:0000313" key="18">
    <source>
        <dbReference type="EMBL" id="CAG2232162.1"/>
    </source>
</evidence>
<keyword evidence="10" id="KW-0325">Glycoprotein</keyword>
<comment type="subcellular location">
    <subcellularLocation>
        <location evidence="1">Cell membrane</location>
    </subcellularLocation>
</comment>
<dbReference type="GO" id="GO:0034417">
    <property type="term" value="F:bisphosphoglycerate 3-phosphatase activity"/>
    <property type="evidence" value="ECO:0007669"/>
    <property type="project" value="UniProtKB-EC"/>
</dbReference>
<dbReference type="GO" id="GO:0003993">
    <property type="term" value="F:acid phosphatase activity"/>
    <property type="evidence" value="ECO:0007669"/>
    <property type="project" value="TreeGrafter"/>
</dbReference>
<comment type="catalytic activity">
    <reaction evidence="12">
        <text>1D-myo-inositol 1,2,5,6-tetrakisphosphate + H2O = 1D-myo-inositol 1,2,6-trisphosphate + phosphate</text>
        <dbReference type="Rhea" id="RHEA:77119"/>
        <dbReference type="ChEBI" id="CHEBI:15377"/>
        <dbReference type="ChEBI" id="CHEBI:43474"/>
        <dbReference type="ChEBI" id="CHEBI:195535"/>
        <dbReference type="ChEBI" id="CHEBI:195537"/>
        <dbReference type="EC" id="3.1.3.62"/>
    </reaction>
    <physiologicalReaction direction="left-to-right" evidence="12">
        <dbReference type="Rhea" id="RHEA:77120"/>
    </physiologicalReaction>
</comment>
<dbReference type="Proteomes" id="UP000683360">
    <property type="component" value="Unassembled WGS sequence"/>
</dbReference>
<dbReference type="SUPFAM" id="SSF53254">
    <property type="entry name" value="Phosphoglycerate mutase-like"/>
    <property type="match status" value="1"/>
</dbReference>
<dbReference type="GO" id="GO:0005886">
    <property type="term" value="C:plasma membrane"/>
    <property type="evidence" value="ECO:0007669"/>
    <property type="project" value="UniProtKB-SubCell"/>
</dbReference>
<keyword evidence="9" id="KW-0472">Membrane</keyword>
<comment type="catalytic activity">
    <reaction evidence="13">
        <text>1D-myo-inositol 1,2,4,5,6-pentakisphosphate + H2O = 1D-myo-inositol 1,2,5,6-tetrakisphosphate + phosphate</text>
        <dbReference type="Rhea" id="RHEA:77115"/>
        <dbReference type="ChEBI" id="CHEBI:15377"/>
        <dbReference type="ChEBI" id="CHEBI:43474"/>
        <dbReference type="ChEBI" id="CHEBI:57798"/>
        <dbReference type="ChEBI" id="CHEBI:195535"/>
        <dbReference type="EC" id="3.1.3.62"/>
    </reaction>
    <physiologicalReaction direction="left-to-right" evidence="13">
        <dbReference type="Rhea" id="RHEA:77116"/>
    </physiologicalReaction>
</comment>
<evidence type="ECO:0000256" key="9">
    <source>
        <dbReference type="ARBA" id="ARBA00023136"/>
    </source>
</evidence>
<reference evidence="18" key="1">
    <citation type="submission" date="2021-03" db="EMBL/GenBank/DDBJ databases">
        <authorList>
            <person name="Bekaert M."/>
        </authorList>
    </citation>
    <scope>NUCLEOTIDE SEQUENCE</scope>
</reference>
<feature type="disulfide bond" evidence="16">
    <location>
        <begin position="251"/>
        <end position="264"/>
    </location>
</feature>
<evidence type="ECO:0000256" key="6">
    <source>
        <dbReference type="ARBA" id="ARBA00022475"/>
    </source>
</evidence>
<evidence type="ECO:0000256" key="2">
    <source>
        <dbReference type="ARBA" id="ARBA00008422"/>
    </source>
</evidence>
<comment type="catalytic activity">
    <reaction evidence="15">
        <text>(2R)-2,3-bisphosphoglycerate + H2O = (2R)-2-phosphoglycerate + phosphate</text>
        <dbReference type="Rhea" id="RHEA:27381"/>
        <dbReference type="ChEBI" id="CHEBI:15377"/>
        <dbReference type="ChEBI" id="CHEBI:43474"/>
        <dbReference type="ChEBI" id="CHEBI:58248"/>
        <dbReference type="ChEBI" id="CHEBI:58289"/>
        <dbReference type="EC" id="3.1.3.80"/>
    </reaction>
    <physiologicalReaction direction="left-to-right" evidence="15">
        <dbReference type="Rhea" id="RHEA:27382"/>
    </physiologicalReaction>
</comment>
<evidence type="ECO:0000256" key="14">
    <source>
        <dbReference type="ARBA" id="ARBA00043691"/>
    </source>
</evidence>
<proteinExistence type="inferred from homology"/>
<comment type="similarity">
    <text evidence="2">Belongs to the histidine acid phosphatase family. MINPP1 subfamily.</text>
</comment>
<evidence type="ECO:0000256" key="4">
    <source>
        <dbReference type="ARBA" id="ARBA00013040"/>
    </source>
</evidence>
<keyword evidence="6" id="KW-1003">Cell membrane</keyword>
<dbReference type="EC" id="3.1.3.80" evidence="3"/>
<evidence type="ECO:0000256" key="16">
    <source>
        <dbReference type="PIRSR" id="PIRSR000894-2"/>
    </source>
</evidence>
<evidence type="ECO:0000256" key="3">
    <source>
        <dbReference type="ARBA" id="ARBA00012976"/>
    </source>
</evidence>
<evidence type="ECO:0000256" key="10">
    <source>
        <dbReference type="ARBA" id="ARBA00023180"/>
    </source>
</evidence>
<dbReference type="AlphaFoldDB" id="A0A8S3TKW7"/>
<dbReference type="EMBL" id="CAJPWZ010002166">
    <property type="protein sequence ID" value="CAG2232162.1"/>
    <property type="molecule type" value="Genomic_DNA"/>
</dbReference>
<dbReference type="Pfam" id="PF00328">
    <property type="entry name" value="His_Phos_2"/>
    <property type="match status" value="1"/>
</dbReference>
<organism evidence="18 19">
    <name type="scientific">Mytilus edulis</name>
    <name type="common">Blue mussel</name>
    <dbReference type="NCBI Taxonomy" id="6550"/>
    <lineage>
        <taxon>Eukaryota</taxon>
        <taxon>Metazoa</taxon>
        <taxon>Spiralia</taxon>
        <taxon>Lophotrochozoa</taxon>
        <taxon>Mollusca</taxon>
        <taxon>Bivalvia</taxon>
        <taxon>Autobranchia</taxon>
        <taxon>Pteriomorphia</taxon>
        <taxon>Mytilida</taxon>
        <taxon>Mytiloidea</taxon>
        <taxon>Mytilidae</taxon>
        <taxon>Mytilinae</taxon>
        <taxon>Mytilus</taxon>
    </lineage>
</organism>
<sequence>MAFKWLIIIMSVIQGTTGSIMFGLPPNLFGHKVSYLWRFPNQSFDQNELMTINSNGKSCTAVQFNYVGRHAARFPGGDDFNYFEELRNKILAHSDGSQFPFLKTWQDYPPKDSGHIEDLGRVEMHHLGDMYGNGLFDLFQGKISPSTIKLAGMTKKRTRTSASEFYKGFTKRVTGSSLSDITPIINDPVIGFFKNCPQYDVGVRNNITNLMQLHLFQNGSLFQGVLKNVTNRLGMNTTLSIDDLKEIYLLCSTGLAVRNNTAWCDILTPGDIEIINFESDLDDYYTISIGHPLTPKISCPMWEDVFASLDNAIKMFDANQSYLLGDLRFGRSTTMDSFYAALGLFNDHKALRADNYAEMKNRVFYQAKTTTFGAHIAFILYNCGGSGPENYMLKMFVNGKPMVIPKCGSDTCQYLDVKSKYADFIKHCQWKHICSVTKPVVG</sequence>
<dbReference type="InterPro" id="IPR000560">
    <property type="entry name" value="His_Pase_clade-2"/>
</dbReference>
<dbReference type="OrthoDB" id="6509975at2759"/>
<evidence type="ECO:0000256" key="17">
    <source>
        <dbReference type="SAM" id="SignalP"/>
    </source>
</evidence>
<dbReference type="PANTHER" id="PTHR20963">
    <property type="entry name" value="MULTIPLE INOSITOL POLYPHOSPHATE PHOSPHATASE-RELATED"/>
    <property type="match status" value="1"/>
</dbReference>
<feature type="signal peptide" evidence="17">
    <location>
        <begin position="1"/>
        <end position="18"/>
    </location>
</feature>
<feature type="disulfide bond" evidence="16">
    <location>
        <begin position="59"/>
        <end position="383"/>
    </location>
</feature>